<dbReference type="SUPFAM" id="SSF50494">
    <property type="entry name" value="Trypsin-like serine proteases"/>
    <property type="match status" value="1"/>
</dbReference>
<dbReference type="InterPro" id="IPR009003">
    <property type="entry name" value="Peptidase_S1_PA"/>
</dbReference>
<dbReference type="Proteomes" id="UP000294980">
    <property type="component" value="Unassembled WGS sequence"/>
</dbReference>
<name>A0A4R2KXX9_9GAMM</name>
<dbReference type="GO" id="GO:0006508">
    <property type="term" value="P:proteolysis"/>
    <property type="evidence" value="ECO:0007669"/>
    <property type="project" value="UniProtKB-KW"/>
</dbReference>
<evidence type="ECO:0000256" key="2">
    <source>
        <dbReference type="ARBA" id="ARBA00022801"/>
    </source>
</evidence>
<dbReference type="Pfam" id="PF13365">
    <property type="entry name" value="Trypsin_2"/>
    <property type="match status" value="1"/>
</dbReference>
<dbReference type="OrthoDB" id="9758917at2"/>
<evidence type="ECO:0000313" key="6">
    <source>
        <dbReference type="Proteomes" id="UP000294980"/>
    </source>
</evidence>
<protein>
    <submittedName>
        <fullName evidence="5">Serine protease DegS</fullName>
    </submittedName>
</protein>
<dbReference type="PANTHER" id="PTHR43343:SF3">
    <property type="entry name" value="PROTEASE DO-LIKE 8, CHLOROPLASTIC"/>
    <property type="match status" value="1"/>
</dbReference>
<evidence type="ECO:0000256" key="3">
    <source>
        <dbReference type="SAM" id="Phobius"/>
    </source>
</evidence>
<reference evidence="5 6" key="1">
    <citation type="submission" date="2019-03" db="EMBL/GenBank/DDBJ databases">
        <title>Genomic Encyclopedia of Type Strains, Phase IV (KMG-IV): sequencing the most valuable type-strain genomes for metagenomic binning, comparative biology and taxonomic classification.</title>
        <authorList>
            <person name="Goeker M."/>
        </authorList>
    </citation>
    <scope>NUCLEOTIDE SEQUENCE [LARGE SCALE GENOMIC DNA]</scope>
    <source>
        <strain evidence="5 6">DSM 23344</strain>
    </source>
</reference>
<dbReference type="PRINTS" id="PR00834">
    <property type="entry name" value="PROTEASES2C"/>
</dbReference>
<dbReference type="PROSITE" id="PS50106">
    <property type="entry name" value="PDZ"/>
    <property type="match status" value="1"/>
</dbReference>
<dbReference type="InterPro" id="IPR001940">
    <property type="entry name" value="Peptidase_S1C"/>
</dbReference>
<sequence length="373" mass="39506">MGHLLRLALWPTIAGILAGILILDRWILSDNTPEPAPPAVTSYARAVQSATPSVVNIYTRKVVPTRAAALLNDPFWRQFVPRNQPRQRVEQSLGSGVILSTEGHIVTNNHVIDGADAIQVLLSDGRNAAAQIIGTDPATDLALLQIDLPDLTPIEMGSSSDARVGDIVLAIGNPLGFGQSVTQGIISGLERYGLQTGLYESYIQTDAIIHQGNSGGALIDTSGRLLGINALIYTSDNQASSGRMGIGIGLAIPVDLARFVMADLIEYGQVIRGWLGVQVEPRLLRGGDAPDGQSLVVTGVAEGGPADKAGLRTGDVITHFNNEAVEDVRRTMYDIAMLRPGDRLQITAIRDGQTLDLRAVVGAQTQSPGPAPQ</sequence>
<evidence type="ECO:0000259" key="4">
    <source>
        <dbReference type="PROSITE" id="PS50106"/>
    </source>
</evidence>
<dbReference type="Pfam" id="PF13180">
    <property type="entry name" value="PDZ_2"/>
    <property type="match status" value="1"/>
</dbReference>
<keyword evidence="3" id="KW-0812">Transmembrane</keyword>
<evidence type="ECO:0000256" key="1">
    <source>
        <dbReference type="ARBA" id="ARBA00022670"/>
    </source>
</evidence>
<keyword evidence="3" id="KW-1133">Transmembrane helix</keyword>
<keyword evidence="1 5" id="KW-0645">Protease</keyword>
<comment type="caution">
    <text evidence="5">The sequence shown here is derived from an EMBL/GenBank/DDBJ whole genome shotgun (WGS) entry which is preliminary data.</text>
</comment>
<dbReference type="InterPro" id="IPR001478">
    <property type="entry name" value="PDZ"/>
</dbReference>
<dbReference type="Gene3D" id="2.30.42.10">
    <property type="match status" value="1"/>
</dbReference>
<keyword evidence="6" id="KW-1185">Reference proteome</keyword>
<dbReference type="Gene3D" id="2.40.10.120">
    <property type="match status" value="1"/>
</dbReference>
<dbReference type="InterPro" id="IPR051201">
    <property type="entry name" value="Chloro_Bact_Ser_Proteases"/>
</dbReference>
<evidence type="ECO:0000313" key="5">
    <source>
        <dbReference type="EMBL" id="TCO76219.1"/>
    </source>
</evidence>
<dbReference type="PANTHER" id="PTHR43343">
    <property type="entry name" value="PEPTIDASE S12"/>
    <property type="match status" value="1"/>
</dbReference>
<gene>
    <name evidence="5" type="ORF">EV688_105181</name>
</gene>
<accession>A0A4R2KXX9</accession>
<dbReference type="RefSeq" id="WP_117315424.1">
    <property type="nucleotide sequence ID" value="NZ_QQSW01000003.1"/>
</dbReference>
<organism evidence="5 6">
    <name type="scientific">Chromatocurvus halotolerans</name>
    <dbReference type="NCBI Taxonomy" id="1132028"/>
    <lineage>
        <taxon>Bacteria</taxon>
        <taxon>Pseudomonadati</taxon>
        <taxon>Pseudomonadota</taxon>
        <taxon>Gammaproteobacteria</taxon>
        <taxon>Cellvibrionales</taxon>
        <taxon>Halieaceae</taxon>
        <taxon>Chromatocurvus</taxon>
    </lineage>
</organism>
<feature type="transmembrane region" description="Helical" evidence="3">
    <location>
        <begin position="7"/>
        <end position="28"/>
    </location>
</feature>
<keyword evidence="3" id="KW-0472">Membrane</keyword>
<dbReference type="SMART" id="SM00228">
    <property type="entry name" value="PDZ"/>
    <property type="match status" value="1"/>
</dbReference>
<feature type="domain" description="PDZ" evidence="4">
    <location>
        <begin position="264"/>
        <end position="352"/>
    </location>
</feature>
<proteinExistence type="predicted"/>
<dbReference type="GO" id="GO:0004252">
    <property type="term" value="F:serine-type endopeptidase activity"/>
    <property type="evidence" value="ECO:0007669"/>
    <property type="project" value="InterPro"/>
</dbReference>
<dbReference type="InterPro" id="IPR036034">
    <property type="entry name" value="PDZ_sf"/>
</dbReference>
<dbReference type="SUPFAM" id="SSF50156">
    <property type="entry name" value="PDZ domain-like"/>
    <property type="match status" value="1"/>
</dbReference>
<keyword evidence="2" id="KW-0378">Hydrolase</keyword>
<dbReference type="EMBL" id="SLWX01000005">
    <property type="protein sequence ID" value="TCO76219.1"/>
    <property type="molecule type" value="Genomic_DNA"/>
</dbReference>
<dbReference type="AlphaFoldDB" id="A0A4R2KXX9"/>